<proteinExistence type="predicted"/>
<keyword evidence="2" id="KW-1185">Reference proteome</keyword>
<accession>A0ABY4H2T8</accession>
<dbReference type="Proteomes" id="UP000831880">
    <property type="component" value="Chromosome"/>
</dbReference>
<dbReference type="Gene3D" id="3.40.630.10">
    <property type="entry name" value="Zn peptidases"/>
    <property type="match status" value="1"/>
</dbReference>
<name>A0ABY4H2T8_9BACI</name>
<dbReference type="EMBL" id="CP095074">
    <property type="protein sequence ID" value="UOQ94733.1"/>
    <property type="molecule type" value="Genomic_DNA"/>
</dbReference>
<gene>
    <name evidence="1" type="ORF">MUO14_07260</name>
</gene>
<evidence type="ECO:0000313" key="2">
    <source>
        <dbReference type="Proteomes" id="UP000831880"/>
    </source>
</evidence>
<dbReference type="InterPro" id="IPR052030">
    <property type="entry name" value="Peptidase_M20/M20A_hydrolases"/>
</dbReference>
<evidence type="ECO:0008006" key="3">
    <source>
        <dbReference type="Google" id="ProtNLM"/>
    </source>
</evidence>
<dbReference type="SUPFAM" id="SSF53187">
    <property type="entry name" value="Zn-dependent exopeptidases"/>
    <property type="match status" value="1"/>
</dbReference>
<protein>
    <recommendedName>
        <fullName evidence="3">Amidohydrolase</fullName>
    </recommendedName>
</protein>
<evidence type="ECO:0000313" key="1">
    <source>
        <dbReference type="EMBL" id="UOQ94733.1"/>
    </source>
</evidence>
<reference evidence="1 2" key="1">
    <citation type="submission" date="2022-04" db="EMBL/GenBank/DDBJ databases">
        <title>Halobacillus sp. isolated from saltern.</title>
        <authorList>
            <person name="Won M."/>
            <person name="Lee C.-M."/>
            <person name="Woen H.-Y."/>
            <person name="Kwon S.-W."/>
        </authorList>
    </citation>
    <scope>NUCLEOTIDE SEQUENCE [LARGE SCALE GENOMIC DNA]</scope>
    <source>
        <strain evidence="1 2">SSTM10-2</strain>
    </source>
</reference>
<dbReference type="PANTHER" id="PTHR30575:SF0">
    <property type="entry name" value="XAA-ARG DIPEPTIDASE"/>
    <property type="match status" value="1"/>
</dbReference>
<sequence>MTKSEKNNAEQLVAIANEKVTIRSEQYLAEEIYPRYSSNAVVPGSSDVGDVSWIAPTAQCMMTTCALGTPLHSWQMVAQGNSTIAQKGLLQVSKILTLTAIKALENKEIIENAKEELLETLNGTHYECPIPADVQPSKVN</sequence>
<organism evidence="1 2">
    <name type="scientific">Halobacillus shinanisalinarum</name>
    <dbReference type="NCBI Taxonomy" id="2932258"/>
    <lineage>
        <taxon>Bacteria</taxon>
        <taxon>Bacillati</taxon>
        <taxon>Bacillota</taxon>
        <taxon>Bacilli</taxon>
        <taxon>Bacillales</taxon>
        <taxon>Bacillaceae</taxon>
        <taxon>Halobacillus</taxon>
    </lineage>
</organism>
<dbReference type="RefSeq" id="WP_244754576.1">
    <property type="nucleotide sequence ID" value="NZ_CP095074.1"/>
</dbReference>
<dbReference type="PANTHER" id="PTHR30575">
    <property type="entry name" value="PEPTIDASE M20"/>
    <property type="match status" value="1"/>
</dbReference>